<accession>A0A1M7QIV5</accession>
<name>A0A1M7QIV5_9BURK</name>
<keyword evidence="1" id="KW-1133">Transmembrane helix</keyword>
<evidence type="ECO:0000256" key="1">
    <source>
        <dbReference type="SAM" id="Phobius"/>
    </source>
</evidence>
<proteinExistence type="predicted"/>
<keyword evidence="1" id="KW-0472">Membrane</keyword>
<dbReference type="RefSeq" id="WP_072786338.1">
    <property type="nucleotide sequence ID" value="NZ_FRCX01000007.1"/>
</dbReference>
<organism evidence="2 3">
    <name type="scientific">Duganella sacchari</name>
    <dbReference type="NCBI Taxonomy" id="551987"/>
    <lineage>
        <taxon>Bacteria</taxon>
        <taxon>Pseudomonadati</taxon>
        <taxon>Pseudomonadota</taxon>
        <taxon>Betaproteobacteria</taxon>
        <taxon>Burkholderiales</taxon>
        <taxon>Oxalobacteraceae</taxon>
        <taxon>Telluria group</taxon>
        <taxon>Duganella</taxon>
    </lineage>
</organism>
<dbReference type="Proteomes" id="UP000184339">
    <property type="component" value="Unassembled WGS sequence"/>
</dbReference>
<keyword evidence="1" id="KW-0812">Transmembrane</keyword>
<evidence type="ECO:0000313" key="3">
    <source>
        <dbReference type="Proteomes" id="UP000184339"/>
    </source>
</evidence>
<sequence length="127" mass="13604">MSQDEGNRPPGLIASLGLVTRNAIGLLLNRLELAALELAEVRNHLLKLVLVFALAVVAGCFALAYATVTIAYLAWQSLGWTILPIITCVFLLIAIGLIVYARAMIASGKLSLPATMAELKSDRDMLV</sequence>
<dbReference type="AlphaFoldDB" id="A0A1M7QIV5"/>
<feature type="transmembrane region" description="Helical" evidence="1">
    <location>
        <begin position="48"/>
        <end position="75"/>
    </location>
</feature>
<gene>
    <name evidence="2" type="ORF">SAMN05192549_107109</name>
</gene>
<dbReference type="EMBL" id="FRCX01000007">
    <property type="protein sequence ID" value="SHN30884.1"/>
    <property type="molecule type" value="Genomic_DNA"/>
</dbReference>
<dbReference type="STRING" id="551987.SAMN05192549_107109"/>
<evidence type="ECO:0000313" key="2">
    <source>
        <dbReference type="EMBL" id="SHN30884.1"/>
    </source>
</evidence>
<protein>
    <submittedName>
        <fullName evidence="2">Uncharacterized membrane protein YqjE</fullName>
    </submittedName>
</protein>
<feature type="transmembrane region" description="Helical" evidence="1">
    <location>
        <begin position="81"/>
        <end position="101"/>
    </location>
</feature>
<keyword evidence="3" id="KW-1185">Reference proteome</keyword>
<dbReference type="InterPro" id="IPR009937">
    <property type="entry name" value="Phage_holin_3_6"/>
</dbReference>
<dbReference type="Pfam" id="PF07332">
    <property type="entry name" value="Phage_holin_3_6"/>
    <property type="match status" value="1"/>
</dbReference>
<reference evidence="3" key="1">
    <citation type="submission" date="2016-11" db="EMBL/GenBank/DDBJ databases">
        <authorList>
            <person name="Varghese N."/>
            <person name="Submissions S."/>
        </authorList>
    </citation>
    <scope>NUCLEOTIDE SEQUENCE [LARGE SCALE GENOMIC DNA]</scope>
    <source>
        <strain evidence="3">Sac-22</strain>
    </source>
</reference>